<keyword evidence="5 11" id="KW-0812">Transmembrane</keyword>
<gene>
    <name evidence="15" type="ORF">ACFQ27_06955</name>
</gene>
<dbReference type="InterPro" id="IPR039426">
    <property type="entry name" value="TonB-dep_rcpt-like"/>
</dbReference>
<keyword evidence="8 12" id="KW-0798">TonB box</keyword>
<evidence type="ECO:0000256" key="4">
    <source>
        <dbReference type="ARBA" id="ARBA00022496"/>
    </source>
</evidence>
<evidence type="ECO:0000256" key="9">
    <source>
        <dbReference type="ARBA" id="ARBA00023136"/>
    </source>
</evidence>
<evidence type="ECO:0000256" key="8">
    <source>
        <dbReference type="ARBA" id="ARBA00023077"/>
    </source>
</evidence>
<name>A0ABW3SZH2_9CAUL</name>
<evidence type="ECO:0000256" key="5">
    <source>
        <dbReference type="ARBA" id="ARBA00022692"/>
    </source>
</evidence>
<evidence type="ECO:0000256" key="3">
    <source>
        <dbReference type="ARBA" id="ARBA00022452"/>
    </source>
</evidence>
<evidence type="ECO:0000256" key="10">
    <source>
        <dbReference type="ARBA" id="ARBA00023237"/>
    </source>
</evidence>
<evidence type="ECO:0000256" key="11">
    <source>
        <dbReference type="PROSITE-ProRule" id="PRU01360"/>
    </source>
</evidence>
<evidence type="ECO:0000259" key="14">
    <source>
        <dbReference type="Pfam" id="PF07715"/>
    </source>
</evidence>
<accession>A0ABW3SZH2</accession>
<dbReference type="PANTHER" id="PTHR32552:SF81">
    <property type="entry name" value="TONB-DEPENDENT OUTER MEMBRANE RECEPTOR"/>
    <property type="match status" value="1"/>
</dbReference>
<evidence type="ECO:0000256" key="7">
    <source>
        <dbReference type="ARBA" id="ARBA00023065"/>
    </source>
</evidence>
<dbReference type="Pfam" id="PF00593">
    <property type="entry name" value="TonB_dep_Rec_b-barrel"/>
    <property type="match status" value="1"/>
</dbReference>
<dbReference type="PROSITE" id="PS52016">
    <property type="entry name" value="TONB_DEPENDENT_REC_3"/>
    <property type="match status" value="1"/>
</dbReference>
<feature type="domain" description="TonB-dependent receptor-like beta-barrel" evidence="13">
    <location>
        <begin position="308"/>
        <end position="725"/>
    </location>
</feature>
<protein>
    <submittedName>
        <fullName evidence="15">TonB-dependent receptor</fullName>
    </submittedName>
</protein>
<keyword evidence="9 11" id="KW-0472">Membrane</keyword>
<keyword evidence="10 11" id="KW-0998">Cell outer membrane</keyword>
<dbReference type="RefSeq" id="WP_377353091.1">
    <property type="nucleotide sequence ID" value="NZ_JBHTLQ010000011.1"/>
</dbReference>
<comment type="caution">
    <text evidence="15">The sequence shown here is derived from an EMBL/GenBank/DDBJ whole genome shotgun (WGS) entry which is preliminary data.</text>
</comment>
<evidence type="ECO:0000256" key="1">
    <source>
        <dbReference type="ARBA" id="ARBA00004571"/>
    </source>
</evidence>
<dbReference type="Pfam" id="PF07715">
    <property type="entry name" value="Plug"/>
    <property type="match status" value="1"/>
</dbReference>
<evidence type="ECO:0000313" key="15">
    <source>
        <dbReference type="EMBL" id="MFD1190314.1"/>
    </source>
</evidence>
<proteinExistence type="inferred from homology"/>
<keyword evidence="16" id="KW-1185">Reference proteome</keyword>
<evidence type="ECO:0000256" key="2">
    <source>
        <dbReference type="ARBA" id="ARBA00022448"/>
    </source>
</evidence>
<evidence type="ECO:0000256" key="6">
    <source>
        <dbReference type="ARBA" id="ARBA00023004"/>
    </source>
</evidence>
<dbReference type="Proteomes" id="UP001597216">
    <property type="component" value="Unassembled WGS sequence"/>
</dbReference>
<keyword evidence="7" id="KW-0406">Ion transport</keyword>
<comment type="similarity">
    <text evidence="11 12">Belongs to the TonB-dependent receptor family.</text>
</comment>
<dbReference type="EMBL" id="JBHTLQ010000011">
    <property type="protein sequence ID" value="MFD1190314.1"/>
    <property type="molecule type" value="Genomic_DNA"/>
</dbReference>
<dbReference type="SUPFAM" id="SSF56935">
    <property type="entry name" value="Porins"/>
    <property type="match status" value="1"/>
</dbReference>
<dbReference type="InterPro" id="IPR000531">
    <property type="entry name" value="Beta-barrel_TonB"/>
</dbReference>
<keyword evidence="2 11" id="KW-0813">Transport</keyword>
<dbReference type="PANTHER" id="PTHR32552">
    <property type="entry name" value="FERRICHROME IRON RECEPTOR-RELATED"/>
    <property type="match status" value="1"/>
</dbReference>
<evidence type="ECO:0000259" key="13">
    <source>
        <dbReference type="Pfam" id="PF00593"/>
    </source>
</evidence>
<keyword evidence="3 11" id="KW-1134">Transmembrane beta strand</keyword>
<dbReference type="Gene3D" id="2.40.170.20">
    <property type="entry name" value="TonB-dependent receptor, beta-barrel domain"/>
    <property type="match status" value="1"/>
</dbReference>
<feature type="domain" description="TonB-dependent receptor plug" evidence="14">
    <location>
        <begin position="101"/>
        <end position="208"/>
    </location>
</feature>
<evidence type="ECO:0000256" key="12">
    <source>
        <dbReference type="RuleBase" id="RU003357"/>
    </source>
</evidence>
<organism evidence="15 16">
    <name type="scientific">Phenylobacterium conjunctum</name>
    <dbReference type="NCBI Taxonomy" id="1298959"/>
    <lineage>
        <taxon>Bacteria</taxon>
        <taxon>Pseudomonadati</taxon>
        <taxon>Pseudomonadota</taxon>
        <taxon>Alphaproteobacteria</taxon>
        <taxon>Caulobacterales</taxon>
        <taxon>Caulobacteraceae</taxon>
        <taxon>Phenylobacterium</taxon>
    </lineage>
</organism>
<evidence type="ECO:0000313" key="16">
    <source>
        <dbReference type="Proteomes" id="UP001597216"/>
    </source>
</evidence>
<keyword evidence="6" id="KW-0408">Iron</keyword>
<reference evidence="16" key="1">
    <citation type="journal article" date="2019" name="Int. J. Syst. Evol. Microbiol.">
        <title>The Global Catalogue of Microorganisms (GCM) 10K type strain sequencing project: providing services to taxonomists for standard genome sequencing and annotation.</title>
        <authorList>
            <consortium name="The Broad Institute Genomics Platform"/>
            <consortium name="The Broad Institute Genome Sequencing Center for Infectious Disease"/>
            <person name="Wu L."/>
            <person name="Ma J."/>
        </authorList>
    </citation>
    <scope>NUCLEOTIDE SEQUENCE [LARGE SCALE GENOMIC DNA]</scope>
    <source>
        <strain evidence="16">CCUG 55074</strain>
    </source>
</reference>
<dbReference type="InterPro" id="IPR036942">
    <property type="entry name" value="Beta-barrel_TonB_sf"/>
</dbReference>
<comment type="subcellular location">
    <subcellularLocation>
        <location evidence="1 11">Cell outer membrane</location>
        <topology evidence="1 11">Multi-pass membrane protein</topology>
    </subcellularLocation>
</comment>
<sequence length="764" mass="81928">MPAQSRAEALIDLALQSGVSIGGVGNCPGRSAALTGAYTLKDALERLTAGACAFEIVDARVVRISPLRRTPPPSPRLPPPPPPSIVSEVLVTATKRVEDANRLPASISVIGADQLETAGVKDAAGLMRLAAGMTTTNLGPGRDKIMLRGISDGAFTGRTRSTVGIFLDNAPITYNAPDPDLRLADVTTVEVVRGPQGALYGAGSISGVYRIITRKPELDAFHAKLGALTGWTKSGSASTSLEAMVNAPLIEGRLAARLVAYHDLEGGYLDDVNLRLSNVDRTIRDGGRLAVKAWLTPDWTVTLSGAVQQLDSNDTQYVTASNAGLQRANRVRENHKNDFAQVGLAIEGATPFGQLQSSTAYIRHAFVSQYDASAALSRFGASAADLGVYQERAKIDMVVQDAVLTSTAAGRYRWLAGVYGAVSNEDSPSELRVGVNALAPRAVYSEIRSDRLSEVAAYGEVSIDLGSGWGLAFGGRGSRISRRTSSDVTVNVAGGQSRAMIRKADFSNWSPKLSLQYVFPNGAMVYGLATEGYRAGGFNSGGLVAPNPARRAYRPDRLRNYELGAKLNLLDQRLDVRAAAFYDLWDDIQSDQYFPSGLPYTANVGDGRNVGLEVEATWRPAPGWALQSNALFDDPKITRADPRFASRIQNQLPGVPDMSFSALLTYERPLRDGLTLLFTGQTTYVGRSRLTFDPALSPVMGGYFTGRLSAQLKGPVWRLAAFLDNPANTQADTFAYGNPFSFGQVRQVTPQRPRTLSLVASRTF</sequence>
<keyword evidence="4" id="KW-0410">Iron transport</keyword>
<keyword evidence="15" id="KW-0675">Receptor</keyword>
<dbReference type="InterPro" id="IPR012910">
    <property type="entry name" value="Plug_dom"/>
</dbReference>